<proteinExistence type="predicted"/>
<sequence length="113" mass="11873">ERLGCSSKPICGKFMLGVAEKGNVVIYVGLREPQYRGVAVVEDSPSDSQETWISKAMFDAHGRLTEGSREAVKVEGGSLIYVAGSSTATTRTARRRATAILGLLGVGGGDLSI</sequence>
<dbReference type="Proteomes" id="UP000553632">
    <property type="component" value="Unassembled WGS sequence"/>
</dbReference>
<keyword evidence="2" id="KW-1185">Reference proteome</keyword>
<name>A0A7J6PS17_PEROL</name>
<dbReference type="AlphaFoldDB" id="A0A7J6PS17"/>
<accession>A0A7J6PS17</accession>
<dbReference type="EMBL" id="JABANO010038195">
    <property type="protein sequence ID" value="KAF4698954.1"/>
    <property type="molecule type" value="Genomic_DNA"/>
</dbReference>
<organism evidence="1 2">
    <name type="scientific">Perkinsus olseni</name>
    <name type="common">Perkinsus atlanticus</name>
    <dbReference type="NCBI Taxonomy" id="32597"/>
    <lineage>
        <taxon>Eukaryota</taxon>
        <taxon>Sar</taxon>
        <taxon>Alveolata</taxon>
        <taxon>Perkinsozoa</taxon>
        <taxon>Perkinsea</taxon>
        <taxon>Perkinsida</taxon>
        <taxon>Perkinsidae</taxon>
        <taxon>Perkinsus</taxon>
    </lineage>
</organism>
<reference evidence="1 2" key="1">
    <citation type="submission" date="2020-04" db="EMBL/GenBank/DDBJ databases">
        <title>Perkinsus olseni comparative genomics.</title>
        <authorList>
            <person name="Bogema D.R."/>
        </authorList>
    </citation>
    <scope>NUCLEOTIDE SEQUENCE [LARGE SCALE GENOMIC DNA]</scope>
    <source>
        <strain evidence="1 2">ATCC PRA-207</strain>
    </source>
</reference>
<comment type="caution">
    <text evidence="1">The sequence shown here is derived from an EMBL/GenBank/DDBJ whole genome shotgun (WGS) entry which is preliminary data.</text>
</comment>
<protein>
    <submittedName>
        <fullName evidence="1">Uncharacterized protein</fullName>
    </submittedName>
</protein>
<feature type="non-terminal residue" evidence="1">
    <location>
        <position position="1"/>
    </location>
</feature>
<evidence type="ECO:0000313" key="2">
    <source>
        <dbReference type="Proteomes" id="UP000553632"/>
    </source>
</evidence>
<evidence type="ECO:0000313" key="1">
    <source>
        <dbReference type="EMBL" id="KAF4698954.1"/>
    </source>
</evidence>
<gene>
    <name evidence="1" type="ORF">FOZ63_018552</name>
</gene>